<comment type="caution">
    <text evidence="1">The sequence shown here is derived from an EMBL/GenBank/DDBJ whole genome shotgun (WGS) entry which is preliminary data.</text>
</comment>
<dbReference type="EMBL" id="JABSTQ010009377">
    <property type="protein sequence ID" value="KAG0429824.1"/>
    <property type="molecule type" value="Genomic_DNA"/>
</dbReference>
<accession>A0AC60Q7E0</accession>
<dbReference type="Proteomes" id="UP000805193">
    <property type="component" value="Unassembled WGS sequence"/>
</dbReference>
<sequence>MTPPALARLDLIRYGQTCSSRSGRCGRKAALRSPLVRFWSTENFLETSSSADASPLRSWIFGVSPRNLGPWGEATESSFYTKIPQEKPISDEISSRAARPSARPSARPNAPSLTRRHGDAAKEKPQWKTVGGKKIRAKLSRKFRTTIKDEDRAYGIIIRTKGLDLKTIVIGEIMAAITTATGVSPRDMIGTDLVTKNTMNNTITIRTNDKQRAQKYLGITTLKYQGAEIETQAYTANRKESEIYEQLKLENPKVPISDAKRMGRTTSILVTLDTTELPGFIVFYCCANRYHLCQEKKQACTSCREMGHRADSCPYGLSQICPNCGEEHDFPRKIPGMRTEYTCTPRCVICGGSHYTGGKECKDRYKPLPEPRSPKKSTPEQDRETVKIDMGKKNFPELSNVTTAGEDSEEELSYAQTLRMKKGASKKKQDSNPRIKELEKKYEDLVRKHEESLRKQEELRRLNQQLLRELQKERHGSNPLVTEPPNEQTTVQEMEMAPPPSLPSVRPRKRTDSESTVNSVQTSDETKTNRPGKVRRIEELNQNAILEGLARLEAMLNEMKRRMDNHDKAFQNVFERLERLELRANGQQ</sequence>
<protein>
    <submittedName>
        <fullName evidence="1">Uncharacterized protein</fullName>
    </submittedName>
</protein>
<name>A0AC60Q7E0_IXOPE</name>
<reference evidence="1 2" key="1">
    <citation type="journal article" date="2020" name="Cell">
        <title>Large-Scale Comparative Analyses of Tick Genomes Elucidate Their Genetic Diversity and Vector Capacities.</title>
        <authorList>
            <consortium name="Tick Genome and Microbiome Consortium (TIGMIC)"/>
            <person name="Jia N."/>
            <person name="Wang J."/>
            <person name="Shi W."/>
            <person name="Du L."/>
            <person name="Sun Y."/>
            <person name="Zhan W."/>
            <person name="Jiang J.F."/>
            <person name="Wang Q."/>
            <person name="Zhang B."/>
            <person name="Ji P."/>
            <person name="Bell-Sakyi L."/>
            <person name="Cui X.M."/>
            <person name="Yuan T.T."/>
            <person name="Jiang B.G."/>
            <person name="Yang W.F."/>
            <person name="Lam T.T."/>
            <person name="Chang Q.C."/>
            <person name="Ding S.J."/>
            <person name="Wang X.J."/>
            <person name="Zhu J.G."/>
            <person name="Ruan X.D."/>
            <person name="Zhao L."/>
            <person name="Wei J.T."/>
            <person name="Ye R.Z."/>
            <person name="Que T.C."/>
            <person name="Du C.H."/>
            <person name="Zhou Y.H."/>
            <person name="Cheng J.X."/>
            <person name="Dai P.F."/>
            <person name="Guo W.B."/>
            <person name="Han X.H."/>
            <person name="Huang E.J."/>
            <person name="Li L.F."/>
            <person name="Wei W."/>
            <person name="Gao Y.C."/>
            <person name="Liu J.Z."/>
            <person name="Shao H.Z."/>
            <person name="Wang X."/>
            <person name="Wang C.C."/>
            <person name="Yang T.C."/>
            <person name="Huo Q.B."/>
            <person name="Li W."/>
            <person name="Chen H.Y."/>
            <person name="Chen S.E."/>
            <person name="Zhou L.G."/>
            <person name="Ni X.B."/>
            <person name="Tian J.H."/>
            <person name="Sheng Y."/>
            <person name="Liu T."/>
            <person name="Pan Y.S."/>
            <person name="Xia L.Y."/>
            <person name="Li J."/>
            <person name="Zhao F."/>
            <person name="Cao W.C."/>
        </authorList>
    </citation>
    <scope>NUCLEOTIDE SEQUENCE [LARGE SCALE GENOMIC DNA]</scope>
    <source>
        <strain evidence="1">Iper-2018</strain>
    </source>
</reference>
<gene>
    <name evidence="1" type="ORF">HPB47_023252</name>
</gene>
<organism evidence="1 2">
    <name type="scientific">Ixodes persulcatus</name>
    <name type="common">Taiga tick</name>
    <dbReference type="NCBI Taxonomy" id="34615"/>
    <lineage>
        <taxon>Eukaryota</taxon>
        <taxon>Metazoa</taxon>
        <taxon>Ecdysozoa</taxon>
        <taxon>Arthropoda</taxon>
        <taxon>Chelicerata</taxon>
        <taxon>Arachnida</taxon>
        <taxon>Acari</taxon>
        <taxon>Parasitiformes</taxon>
        <taxon>Ixodida</taxon>
        <taxon>Ixodoidea</taxon>
        <taxon>Ixodidae</taxon>
        <taxon>Ixodinae</taxon>
        <taxon>Ixodes</taxon>
    </lineage>
</organism>
<proteinExistence type="predicted"/>
<evidence type="ECO:0000313" key="2">
    <source>
        <dbReference type="Proteomes" id="UP000805193"/>
    </source>
</evidence>
<evidence type="ECO:0000313" key="1">
    <source>
        <dbReference type="EMBL" id="KAG0429824.1"/>
    </source>
</evidence>
<keyword evidence="2" id="KW-1185">Reference proteome</keyword>